<dbReference type="Gene3D" id="2.150.10.10">
    <property type="entry name" value="Serralysin-like metalloprotease, C-terminal"/>
    <property type="match status" value="2"/>
</dbReference>
<evidence type="ECO:0000256" key="2">
    <source>
        <dbReference type="ARBA" id="ARBA00022525"/>
    </source>
</evidence>
<comment type="subcellular location">
    <subcellularLocation>
        <location evidence="1">Secreted</location>
    </subcellularLocation>
</comment>
<dbReference type="SUPFAM" id="SSF51120">
    <property type="entry name" value="beta-Roll"/>
    <property type="match status" value="1"/>
</dbReference>
<dbReference type="PROSITE" id="PS00330">
    <property type="entry name" value="HEMOLYSIN_CALCIUM"/>
    <property type="match status" value="2"/>
</dbReference>
<dbReference type="PANTHER" id="PTHR38340:SF1">
    <property type="entry name" value="S-LAYER PROTEIN"/>
    <property type="match status" value="1"/>
</dbReference>
<dbReference type="EMBL" id="REFR01000014">
    <property type="protein sequence ID" value="RMB02879.1"/>
    <property type="molecule type" value="Genomic_DNA"/>
</dbReference>
<reference evidence="4 5" key="1">
    <citation type="submission" date="2018-10" db="EMBL/GenBank/DDBJ databases">
        <title>Genomic Encyclopedia of Archaeal and Bacterial Type Strains, Phase II (KMG-II): from individual species to whole genera.</title>
        <authorList>
            <person name="Goeker M."/>
        </authorList>
    </citation>
    <scope>NUCLEOTIDE SEQUENCE [LARGE SCALE GENOMIC DNA]</scope>
    <source>
        <strain evidence="4 5">DSM 25217</strain>
    </source>
</reference>
<evidence type="ECO:0000256" key="1">
    <source>
        <dbReference type="ARBA" id="ARBA00004613"/>
    </source>
</evidence>
<dbReference type="GO" id="GO:0005509">
    <property type="term" value="F:calcium ion binding"/>
    <property type="evidence" value="ECO:0007669"/>
    <property type="project" value="InterPro"/>
</dbReference>
<feature type="region of interest" description="Disordered" evidence="3">
    <location>
        <begin position="32"/>
        <end position="83"/>
    </location>
</feature>
<evidence type="ECO:0000256" key="3">
    <source>
        <dbReference type="SAM" id="MobiDB-lite"/>
    </source>
</evidence>
<sequence>MSCKLTRKAEDDIMDIYLQGHTLFGEQQAEHYHRGTDTANPGLSATVTAGNVPPPPPPNSGPSTGDTSADMDAGESYTFTTGDFPFDDADGDPLDAVIIDSLPEIGILSLNGDAVVAGQSIEASDIAAGGLVYMSHMRGADADFVFRVSDGSPQISDSARFTLAVSDPDGLPPLVGTPRSDSLIGGDRDEFIWGRADNDVKHGAGGADRLGGSIGHDTINGGTGSDLLFGSDGDDVLWGGLGHDILFSGDGDDTLTGGTGSDSFTFGRLAGNDRIADFVTSDDILDLRYAARDFDTPDDVLATAIRP</sequence>
<dbReference type="InterPro" id="IPR001343">
    <property type="entry name" value="Hemolysn_Ca-bd"/>
</dbReference>
<dbReference type="Pfam" id="PF00353">
    <property type="entry name" value="HemolysinCabind"/>
    <property type="match status" value="2"/>
</dbReference>
<comment type="caution">
    <text evidence="4">The sequence shown here is derived from an EMBL/GenBank/DDBJ whole genome shotgun (WGS) entry which is preliminary data.</text>
</comment>
<dbReference type="OrthoDB" id="8622300at2"/>
<dbReference type="Proteomes" id="UP000271227">
    <property type="component" value="Unassembled WGS sequence"/>
</dbReference>
<dbReference type="InterPro" id="IPR018511">
    <property type="entry name" value="Hemolysin-typ_Ca-bd_CS"/>
</dbReference>
<protein>
    <submittedName>
        <fullName evidence="4">Hemolysin type calcium-binding protein</fullName>
    </submittedName>
</protein>
<keyword evidence="5" id="KW-1185">Reference proteome</keyword>
<dbReference type="GO" id="GO:0005576">
    <property type="term" value="C:extracellular region"/>
    <property type="evidence" value="ECO:0007669"/>
    <property type="project" value="UniProtKB-SubCell"/>
</dbReference>
<name>A0A3M0C714_9PROT</name>
<keyword evidence="2" id="KW-0964">Secreted</keyword>
<dbReference type="InterPro" id="IPR050557">
    <property type="entry name" value="RTX_toxin/Mannuronan_C5-epim"/>
</dbReference>
<organism evidence="4 5">
    <name type="scientific">Eilatimonas milleporae</name>
    <dbReference type="NCBI Taxonomy" id="911205"/>
    <lineage>
        <taxon>Bacteria</taxon>
        <taxon>Pseudomonadati</taxon>
        <taxon>Pseudomonadota</taxon>
        <taxon>Alphaproteobacteria</taxon>
        <taxon>Kordiimonadales</taxon>
        <taxon>Kordiimonadaceae</taxon>
        <taxon>Eilatimonas</taxon>
    </lineage>
</organism>
<gene>
    <name evidence="4" type="ORF">BXY39_3231</name>
</gene>
<dbReference type="PRINTS" id="PR00313">
    <property type="entry name" value="CABNDNGRPT"/>
</dbReference>
<dbReference type="InParanoid" id="A0A3M0C714"/>
<proteinExistence type="predicted"/>
<evidence type="ECO:0000313" key="4">
    <source>
        <dbReference type="EMBL" id="RMB02879.1"/>
    </source>
</evidence>
<evidence type="ECO:0000313" key="5">
    <source>
        <dbReference type="Proteomes" id="UP000271227"/>
    </source>
</evidence>
<dbReference type="AlphaFoldDB" id="A0A3M0C714"/>
<dbReference type="PANTHER" id="PTHR38340">
    <property type="entry name" value="S-LAYER PROTEIN"/>
    <property type="match status" value="1"/>
</dbReference>
<dbReference type="InterPro" id="IPR011049">
    <property type="entry name" value="Serralysin-like_metalloprot_C"/>
</dbReference>
<accession>A0A3M0C714</accession>